<sequence>MNKDVDAPARRLPSLVQICQRVCASNIDYISSLGDDLRYDLVRPILERCNAEQLLRLENASPHLCADTPEVWKDLCYSMYPLAIERYSMGPENEPPSWKDHYFFLKEAEAKRLEEASAKLRNQRLEADERKKEREVKFTDRVPPPKRQRTGWGSSPAPKTLFQKTRSEASKLQKTMYHARIIPPMPQNGKNYNVLPKPASSTVQILPSSSSTNRVTVNKVVHHRPVAPARSSSSATSTAAASPSGSRPASSPSPPKARSSVTTPQYSPKLPGSSSKPPIRADTSTPSEPRPLKPPAPTKRDPMASLNRPGRKNTSLTLLGVAKRLTTRAARHLRTHPECIQVTEIRTP</sequence>
<accession>A0A9P3PF56</accession>
<gene>
    <name evidence="2" type="ORF">LshimejAT787_0202960</name>
</gene>
<dbReference type="InterPro" id="IPR010684">
    <property type="entry name" value="RNA_pol_II_trans_fac_SIII_A"/>
</dbReference>
<dbReference type="AlphaFoldDB" id="A0A9P3PF56"/>
<proteinExistence type="predicted"/>
<dbReference type="PANTHER" id="PTHR15141:SF76">
    <property type="entry name" value="TRANSCRIPTION ELONGATION FACTOR B POLYPEPTIDE 3"/>
    <property type="match status" value="1"/>
</dbReference>
<dbReference type="InterPro" id="IPR051870">
    <property type="entry name" value="Elongin-A_domain"/>
</dbReference>
<evidence type="ECO:0000256" key="1">
    <source>
        <dbReference type="SAM" id="MobiDB-lite"/>
    </source>
</evidence>
<feature type="region of interest" description="Disordered" evidence="1">
    <location>
        <begin position="225"/>
        <end position="314"/>
    </location>
</feature>
<dbReference type="Gene3D" id="6.10.250.3180">
    <property type="match status" value="1"/>
</dbReference>
<organism evidence="2 3">
    <name type="scientific">Lyophyllum shimeji</name>
    <name type="common">Hon-shimeji</name>
    <name type="synonym">Tricholoma shimeji</name>
    <dbReference type="NCBI Taxonomy" id="47721"/>
    <lineage>
        <taxon>Eukaryota</taxon>
        <taxon>Fungi</taxon>
        <taxon>Dikarya</taxon>
        <taxon>Basidiomycota</taxon>
        <taxon>Agaricomycotina</taxon>
        <taxon>Agaricomycetes</taxon>
        <taxon>Agaricomycetidae</taxon>
        <taxon>Agaricales</taxon>
        <taxon>Tricholomatineae</taxon>
        <taxon>Lyophyllaceae</taxon>
        <taxon>Lyophyllum</taxon>
    </lineage>
</organism>
<dbReference type="EMBL" id="BRPK01000002">
    <property type="protein sequence ID" value="GLB34731.1"/>
    <property type="molecule type" value="Genomic_DNA"/>
</dbReference>
<reference evidence="2" key="1">
    <citation type="submission" date="2022-07" db="EMBL/GenBank/DDBJ databases">
        <title>The genome of Lyophyllum shimeji provides insight into the initial evolution of ectomycorrhizal fungal genome.</title>
        <authorList>
            <person name="Kobayashi Y."/>
            <person name="Shibata T."/>
            <person name="Hirakawa H."/>
            <person name="Shigenobu S."/>
            <person name="Nishiyama T."/>
            <person name="Yamada A."/>
            <person name="Hasebe M."/>
            <person name="Kawaguchi M."/>
        </authorList>
    </citation>
    <scope>NUCLEOTIDE SEQUENCE</scope>
    <source>
        <strain evidence="2">AT787</strain>
    </source>
</reference>
<feature type="compositionally biased region" description="Pro residues" evidence="1">
    <location>
        <begin position="288"/>
        <end position="297"/>
    </location>
</feature>
<feature type="region of interest" description="Disordered" evidence="1">
    <location>
        <begin position="131"/>
        <end position="160"/>
    </location>
</feature>
<dbReference type="Pfam" id="PF06881">
    <property type="entry name" value="Elongin_A"/>
    <property type="match status" value="1"/>
</dbReference>
<protein>
    <submittedName>
        <fullName evidence="2">RNA polymerase II transcription factor SIII (Elongin) subunit A</fullName>
    </submittedName>
</protein>
<comment type="caution">
    <text evidence="2">The sequence shown here is derived from an EMBL/GenBank/DDBJ whole genome shotgun (WGS) entry which is preliminary data.</text>
</comment>
<dbReference type="GO" id="GO:0006368">
    <property type="term" value="P:transcription elongation by RNA polymerase II"/>
    <property type="evidence" value="ECO:0007669"/>
    <property type="project" value="InterPro"/>
</dbReference>
<evidence type="ECO:0000313" key="3">
    <source>
        <dbReference type="Proteomes" id="UP001063166"/>
    </source>
</evidence>
<feature type="compositionally biased region" description="Low complexity" evidence="1">
    <location>
        <begin position="226"/>
        <end position="260"/>
    </location>
</feature>
<dbReference type="OrthoDB" id="21513at2759"/>
<dbReference type="SUPFAM" id="SSF81383">
    <property type="entry name" value="F-box domain"/>
    <property type="match status" value="1"/>
</dbReference>
<keyword evidence="3" id="KW-1185">Reference proteome</keyword>
<dbReference type="GO" id="GO:0070449">
    <property type="term" value="C:elongin complex"/>
    <property type="evidence" value="ECO:0007669"/>
    <property type="project" value="InterPro"/>
</dbReference>
<name>A0A9P3PF56_LYOSH</name>
<evidence type="ECO:0000313" key="2">
    <source>
        <dbReference type="EMBL" id="GLB34731.1"/>
    </source>
</evidence>
<dbReference type="InterPro" id="IPR036047">
    <property type="entry name" value="F-box-like_dom_sf"/>
</dbReference>
<dbReference type="PANTHER" id="PTHR15141">
    <property type="entry name" value="TRANSCRIPTION ELONGATION FACTOR B POLYPEPTIDE 3"/>
    <property type="match status" value="1"/>
</dbReference>
<feature type="compositionally biased region" description="Basic and acidic residues" evidence="1">
    <location>
        <begin position="131"/>
        <end position="140"/>
    </location>
</feature>
<feature type="compositionally biased region" description="Low complexity" evidence="1">
    <location>
        <begin position="267"/>
        <end position="278"/>
    </location>
</feature>
<dbReference type="Proteomes" id="UP001063166">
    <property type="component" value="Unassembled WGS sequence"/>
</dbReference>